<dbReference type="InterPro" id="IPR036812">
    <property type="entry name" value="NAD(P)_OxRdtase_dom_sf"/>
</dbReference>
<evidence type="ECO:0000256" key="4">
    <source>
        <dbReference type="PIRSR" id="PIRSR000097-1"/>
    </source>
</evidence>
<feature type="region of interest" description="Disordered" evidence="7">
    <location>
        <begin position="1"/>
        <end position="21"/>
    </location>
</feature>
<dbReference type="PROSITE" id="PS00062">
    <property type="entry name" value="ALDOKETO_REDUCTASE_2"/>
    <property type="match status" value="1"/>
</dbReference>
<accession>A0A261G719</accession>
<dbReference type="Pfam" id="PF00248">
    <property type="entry name" value="Aldo_ket_red"/>
    <property type="match status" value="1"/>
</dbReference>
<dbReference type="PROSITE" id="PS00798">
    <property type="entry name" value="ALDOKETO_REDUCTASE_1"/>
    <property type="match status" value="1"/>
</dbReference>
<name>A0A261G719_9BIFI</name>
<dbReference type="FunFam" id="3.20.20.100:FF:000015">
    <property type="entry name" value="Oxidoreductase, aldo/keto reductase family"/>
    <property type="match status" value="1"/>
</dbReference>
<keyword evidence="3" id="KW-0560">Oxidoreductase</keyword>
<evidence type="ECO:0000256" key="3">
    <source>
        <dbReference type="ARBA" id="ARBA00023002"/>
    </source>
</evidence>
<feature type="site" description="Lowers pKa of active site Tyr" evidence="6">
    <location>
        <position position="93"/>
    </location>
</feature>
<dbReference type="Gene3D" id="3.20.20.100">
    <property type="entry name" value="NADP-dependent oxidoreductase domain"/>
    <property type="match status" value="1"/>
</dbReference>
<protein>
    <submittedName>
        <fullName evidence="9">2,5-diketo-D-gluconic acid reductase</fullName>
    </submittedName>
</protein>
<reference evidence="9 10" key="1">
    <citation type="journal article" date="2017" name="BMC Genomics">
        <title>Comparative genomic and phylogenomic analyses of the Bifidobacteriaceae family.</title>
        <authorList>
            <person name="Lugli G.A."/>
            <person name="Milani C."/>
            <person name="Turroni F."/>
            <person name="Duranti S."/>
            <person name="Mancabelli L."/>
            <person name="Mangifesta M."/>
            <person name="Ferrario C."/>
            <person name="Modesto M."/>
            <person name="Mattarelli P."/>
            <person name="Jiri K."/>
            <person name="van Sinderen D."/>
            <person name="Ventura M."/>
        </authorList>
    </citation>
    <scope>NUCLEOTIDE SEQUENCE [LARGE SCALE GENOMIC DNA]</scope>
    <source>
        <strain evidence="9 10">LMG 28769</strain>
    </source>
</reference>
<evidence type="ECO:0000256" key="6">
    <source>
        <dbReference type="PIRSR" id="PIRSR000097-3"/>
    </source>
</evidence>
<dbReference type="EMBL" id="MWXA01000005">
    <property type="protein sequence ID" value="OZG67204.1"/>
    <property type="molecule type" value="Genomic_DNA"/>
</dbReference>
<dbReference type="InterPro" id="IPR023210">
    <property type="entry name" value="NADP_OxRdtase_dom"/>
</dbReference>
<dbReference type="PRINTS" id="PR00069">
    <property type="entry name" value="ALDKETRDTASE"/>
</dbReference>
<feature type="active site" description="Proton donor" evidence="4">
    <location>
        <position position="68"/>
    </location>
</feature>
<proteinExistence type="inferred from homology"/>
<dbReference type="AlphaFoldDB" id="A0A261G719"/>
<evidence type="ECO:0000256" key="2">
    <source>
        <dbReference type="ARBA" id="ARBA00022857"/>
    </source>
</evidence>
<dbReference type="InterPro" id="IPR018170">
    <property type="entry name" value="Aldo/ket_reductase_CS"/>
</dbReference>
<evidence type="ECO:0000259" key="8">
    <source>
        <dbReference type="Pfam" id="PF00248"/>
    </source>
</evidence>
<dbReference type="PIRSF" id="PIRSF000097">
    <property type="entry name" value="AKR"/>
    <property type="match status" value="1"/>
</dbReference>
<dbReference type="InterPro" id="IPR020471">
    <property type="entry name" value="AKR"/>
</dbReference>
<sequence>MNEQQGKQQESTRDFMNPPDIPVRKSHSGLELPAIGFGTYKINGFDGIESIESALRVGYRLIDSAYNYENEGIVGRAIRESGIAREDIQVTSKLPGRHQDYDGARVTIEESVARMGLDYIDLYLIHWPNPSKGKYTDAWRALVDAQKQGIVKHIGVSNFLPGHIDMLIHSTGVAPEVNQIELHPYFQQTAQRAYDKTHGIITEAWSPLGRANQMLKDTTLTAIAKKHGISVVQAILRWHVQIGDVCIPKSTNPERQRANIDLTGFTLDGDDMMKIAALDNPEGRSFAQNPQWYEEF</sequence>
<keyword evidence="2" id="KW-0521">NADP</keyword>
<comment type="caution">
    <text evidence="9">The sequence shown here is derived from an EMBL/GenBank/DDBJ whole genome shotgun (WGS) entry which is preliminary data.</text>
</comment>
<feature type="binding site" evidence="5">
    <location>
        <position position="126"/>
    </location>
    <ligand>
        <name>substrate</name>
    </ligand>
</feature>
<dbReference type="SUPFAM" id="SSF51430">
    <property type="entry name" value="NAD(P)-linked oxidoreductase"/>
    <property type="match status" value="1"/>
</dbReference>
<dbReference type="GO" id="GO:0016616">
    <property type="term" value="F:oxidoreductase activity, acting on the CH-OH group of donors, NAD or NADP as acceptor"/>
    <property type="evidence" value="ECO:0007669"/>
    <property type="project" value="UniProtKB-ARBA"/>
</dbReference>
<organism evidence="9 10">
    <name type="scientific">Bifidobacterium aquikefiri</name>
    <dbReference type="NCBI Taxonomy" id="1653207"/>
    <lineage>
        <taxon>Bacteria</taxon>
        <taxon>Bacillati</taxon>
        <taxon>Actinomycetota</taxon>
        <taxon>Actinomycetes</taxon>
        <taxon>Bifidobacteriales</taxon>
        <taxon>Bifidobacteriaceae</taxon>
        <taxon>Bifidobacterium</taxon>
    </lineage>
</organism>
<dbReference type="CDD" id="cd19132">
    <property type="entry name" value="AKR_AKR5D1_E1"/>
    <property type="match status" value="1"/>
</dbReference>
<evidence type="ECO:0000256" key="7">
    <source>
        <dbReference type="SAM" id="MobiDB-lite"/>
    </source>
</evidence>
<gene>
    <name evidence="9" type="ORF">BAQU_1277</name>
</gene>
<comment type="similarity">
    <text evidence="1">Belongs to the aldo/keto reductase family.</text>
</comment>
<keyword evidence="10" id="KW-1185">Reference proteome</keyword>
<evidence type="ECO:0000256" key="5">
    <source>
        <dbReference type="PIRSR" id="PIRSR000097-2"/>
    </source>
</evidence>
<dbReference type="PANTHER" id="PTHR43827">
    <property type="entry name" value="2,5-DIKETO-D-GLUCONIC ACID REDUCTASE"/>
    <property type="match status" value="1"/>
</dbReference>
<feature type="domain" description="NADP-dependent oxidoreductase" evidence="8">
    <location>
        <begin position="35"/>
        <end position="279"/>
    </location>
</feature>
<dbReference type="Proteomes" id="UP000216451">
    <property type="component" value="Unassembled WGS sequence"/>
</dbReference>
<evidence type="ECO:0000313" key="9">
    <source>
        <dbReference type="EMBL" id="OZG67204.1"/>
    </source>
</evidence>
<evidence type="ECO:0000256" key="1">
    <source>
        <dbReference type="ARBA" id="ARBA00007905"/>
    </source>
</evidence>
<evidence type="ECO:0000313" key="10">
    <source>
        <dbReference type="Proteomes" id="UP000216451"/>
    </source>
</evidence>
<dbReference type="PANTHER" id="PTHR43827:SF3">
    <property type="entry name" value="NADP-DEPENDENT OXIDOREDUCTASE DOMAIN-CONTAINING PROTEIN"/>
    <property type="match status" value="1"/>
</dbReference>
<dbReference type="PROSITE" id="PS00063">
    <property type="entry name" value="ALDOKETO_REDUCTASE_3"/>
    <property type="match status" value="1"/>
</dbReference>